<protein>
    <submittedName>
        <fullName evidence="2">Uncharacterized protein</fullName>
    </submittedName>
</protein>
<feature type="region of interest" description="Disordered" evidence="1">
    <location>
        <begin position="150"/>
        <end position="171"/>
    </location>
</feature>
<dbReference type="OrthoDB" id="5427526at2759"/>
<gene>
    <name evidence="2" type="ORF">EX30DRAFT_340481</name>
</gene>
<dbReference type="EMBL" id="ML220118">
    <property type="protein sequence ID" value="TGZ81601.1"/>
    <property type="molecule type" value="Genomic_DNA"/>
</dbReference>
<evidence type="ECO:0000313" key="2">
    <source>
        <dbReference type="EMBL" id="TGZ81601.1"/>
    </source>
</evidence>
<feature type="region of interest" description="Disordered" evidence="1">
    <location>
        <begin position="1"/>
        <end position="121"/>
    </location>
</feature>
<feature type="compositionally biased region" description="Gly residues" evidence="1">
    <location>
        <begin position="160"/>
        <end position="169"/>
    </location>
</feature>
<keyword evidence="3" id="KW-1185">Reference proteome</keyword>
<name>A0A4S2MY54_9PEZI</name>
<dbReference type="InParanoid" id="A0A4S2MY54"/>
<feature type="compositionally biased region" description="Basic and acidic residues" evidence="1">
    <location>
        <begin position="56"/>
        <end position="65"/>
    </location>
</feature>
<dbReference type="AlphaFoldDB" id="A0A4S2MY54"/>
<feature type="compositionally biased region" description="Low complexity" evidence="1">
    <location>
        <begin position="85"/>
        <end position="97"/>
    </location>
</feature>
<organism evidence="2 3">
    <name type="scientific">Ascodesmis nigricans</name>
    <dbReference type="NCBI Taxonomy" id="341454"/>
    <lineage>
        <taxon>Eukaryota</taxon>
        <taxon>Fungi</taxon>
        <taxon>Dikarya</taxon>
        <taxon>Ascomycota</taxon>
        <taxon>Pezizomycotina</taxon>
        <taxon>Pezizomycetes</taxon>
        <taxon>Pezizales</taxon>
        <taxon>Ascodesmidaceae</taxon>
        <taxon>Ascodesmis</taxon>
    </lineage>
</organism>
<dbReference type="Proteomes" id="UP000298138">
    <property type="component" value="Unassembled WGS sequence"/>
</dbReference>
<sequence length="363" mass="39520">MSLYDDPDAPLPSTSNGLGSLADELGDLLGSTGDYDDSSDLDGGYSYDHDYDYDDSFNRHSHNSDGGDDDDDLDDRYSDLHSVRSTASTNPTTPASPRVKRHSRQRSSLCGGGGGGRGEEWLVPEDEIPPGLERQLKEIEGLALRSRVEMRDEEESARRGIGGLDGGDGSGERGMLSEVGTIKRLQEGLQTLAPQSGMESGTQRLMNTHSALSTHLLTTTTHLRDLTFTLTPHSLPSSETSDLLLSLLPLIPRPSLLPLTELTALRTLTDELLDQLSILGDSLHMARQSSITASRRLRLAKEAAAEWRGEVEMVEKARNWIEEGGWEGRLQKREAAGVCSEVLKGFGETCGKMEEKLRGLVTA</sequence>
<evidence type="ECO:0000256" key="1">
    <source>
        <dbReference type="SAM" id="MobiDB-lite"/>
    </source>
</evidence>
<proteinExistence type="predicted"/>
<accession>A0A4S2MY54</accession>
<reference evidence="2 3" key="1">
    <citation type="submission" date="2019-04" db="EMBL/GenBank/DDBJ databases">
        <title>Comparative genomics and transcriptomics to analyze fruiting body development in filamentous ascomycetes.</title>
        <authorList>
            <consortium name="DOE Joint Genome Institute"/>
            <person name="Lutkenhaus R."/>
            <person name="Traeger S."/>
            <person name="Breuer J."/>
            <person name="Kuo A."/>
            <person name="Lipzen A."/>
            <person name="Pangilinan J."/>
            <person name="Dilworth D."/>
            <person name="Sandor L."/>
            <person name="Poggeler S."/>
            <person name="Barry K."/>
            <person name="Grigoriev I.V."/>
            <person name="Nowrousian M."/>
        </authorList>
    </citation>
    <scope>NUCLEOTIDE SEQUENCE [LARGE SCALE GENOMIC DNA]</scope>
    <source>
        <strain evidence="2 3">CBS 389.68</strain>
    </source>
</reference>
<evidence type="ECO:0000313" key="3">
    <source>
        <dbReference type="Proteomes" id="UP000298138"/>
    </source>
</evidence>